<reference evidence="3" key="1">
    <citation type="submission" date="2016-07" db="EMBL/GenBank/DDBJ databases">
        <title>Nontailed viruses are major unrecognized killers of bacteria in the ocean.</title>
        <authorList>
            <person name="Kauffman K."/>
            <person name="Hussain F."/>
            <person name="Yang J."/>
            <person name="Arevalo P."/>
            <person name="Brown J."/>
            <person name="Cutler M."/>
            <person name="Kelly L."/>
            <person name="Polz M.F."/>
        </authorList>
    </citation>
    <scope>NUCLEOTIDE SEQUENCE [LARGE SCALE GENOMIC DNA]</scope>
    <source>
        <strain evidence="3">10N.261.45.A10</strain>
    </source>
</reference>
<sequence>MKKFMALFSILALSLSINFSAHANNGSGGSATQMGPLVTCTYSDGSTNYVPSMMCTYENGTFVRN</sequence>
<dbReference type="AlphaFoldDB" id="A0A2N7L5W7"/>
<feature type="signal peptide" evidence="1">
    <location>
        <begin position="1"/>
        <end position="23"/>
    </location>
</feature>
<keyword evidence="1" id="KW-0732">Signal</keyword>
<evidence type="ECO:0000256" key="1">
    <source>
        <dbReference type="SAM" id="SignalP"/>
    </source>
</evidence>
<organism evidence="2 3">
    <name type="scientific">Enterovibrio norvegicus</name>
    <dbReference type="NCBI Taxonomy" id="188144"/>
    <lineage>
        <taxon>Bacteria</taxon>
        <taxon>Pseudomonadati</taxon>
        <taxon>Pseudomonadota</taxon>
        <taxon>Gammaproteobacteria</taxon>
        <taxon>Vibrionales</taxon>
        <taxon>Vibrionaceae</taxon>
        <taxon>Enterovibrio</taxon>
    </lineage>
</organism>
<gene>
    <name evidence="2" type="ORF">BCT23_05955</name>
</gene>
<evidence type="ECO:0008006" key="4">
    <source>
        <dbReference type="Google" id="ProtNLM"/>
    </source>
</evidence>
<name>A0A2N7L5W7_9GAMM</name>
<dbReference type="EMBL" id="MDAL01000049">
    <property type="protein sequence ID" value="PMN89045.1"/>
    <property type="molecule type" value="Genomic_DNA"/>
</dbReference>
<protein>
    <recommendedName>
        <fullName evidence="4">DUF333 domain-containing protein</fullName>
    </recommendedName>
</protein>
<feature type="chain" id="PRO_5014834498" description="DUF333 domain-containing protein" evidence="1">
    <location>
        <begin position="24"/>
        <end position="65"/>
    </location>
</feature>
<evidence type="ECO:0000313" key="3">
    <source>
        <dbReference type="Proteomes" id="UP000235387"/>
    </source>
</evidence>
<accession>A0A2N7L5W7</accession>
<proteinExistence type="predicted"/>
<comment type="caution">
    <text evidence="2">The sequence shown here is derived from an EMBL/GenBank/DDBJ whole genome shotgun (WGS) entry which is preliminary data.</text>
</comment>
<dbReference type="Proteomes" id="UP000235387">
    <property type="component" value="Unassembled WGS sequence"/>
</dbReference>
<evidence type="ECO:0000313" key="2">
    <source>
        <dbReference type="EMBL" id="PMN89045.1"/>
    </source>
</evidence>